<keyword evidence="1" id="KW-0472">Membrane</keyword>
<feature type="transmembrane region" description="Helical" evidence="1">
    <location>
        <begin position="156"/>
        <end position="178"/>
    </location>
</feature>
<comment type="caution">
    <text evidence="2">The sequence shown here is derived from an EMBL/GenBank/DDBJ whole genome shotgun (WGS) entry which is preliminary data.</text>
</comment>
<gene>
    <name evidence="2" type="ORF">GCM10011531_19530</name>
</gene>
<feature type="transmembrane region" description="Helical" evidence="1">
    <location>
        <begin position="99"/>
        <end position="119"/>
    </location>
</feature>
<feature type="transmembrane region" description="Helical" evidence="1">
    <location>
        <begin position="223"/>
        <end position="242"/>
    </location>
</feature>
<dbReference type="EMBL" id="BMIC01000003">
    <property type="protein sequence ID" value="GFZ88102.1"/>
    <property type="molecule type" value="Genomic_DNA"/>
</dbReference>
<name>A0A8J2XGF2_9FLAO</name>
<dbReference type="Proteomes" id="UP000598120">
    <property type="component" value="Unassembled WGS sequence"/>
</dbReference>
<dbReference type="Pfam" id="PF01944">
    <property type="entry name" value="SpoIIM"/>
    <property type="match status" value="1"/>
</dbReference>
<evidence type="ECO:0000313" key="3">
    <source>
        <dbReference type="Proteomes" id="UP000598120"/>
    </source>
</evidence>
<protein>
    <submittedName>
        <fullName evidence="2">Membrane protein</fullName>
    </submittedName>
</protein>
<evidence type="ECO:0000313" key="2">
    <source>
        <dbReference type="EMBL" id="GFZ88102.1"/>
    </source>
</evidence>
<feature type="transmembrane region" description="Helical" evidence="1">
    <location>
        <begin position="290"/>
        <end position="313"/>
    </location>
</feature>
<dbReference type="AlphaFoldDB" id="A0A8J2XGF2"/>
<organism evidence="2 3">
    <name type="scientific">Aquaticitalea lipolytica</name>
    <dbReference type="NCBI Taxonomy" id="1247562"/>
    <lineage>
        <taxon>Bacteria</taxon>
        <taxon>Pseudomonadati</taxon>
        <taxon>Bacteroidota</taxon>
        <taxon>Flavobacteriia</taxon>
        <taxon>Flavobacteriales</taxon>
        <taxon>Flavobacteriaceae</taxon>
        <taxon>Aquaticitalea</taxon>
    </lineage>
</organism>
<evidence type="ECO:0000256" key="1">
    <source>
        <dbReference type="SAM" id="Phobius"/>
    </source>
</evidence>
<accession>A0A8J2XGF2</accession>
<dbReference type="PANTHER" id="PTHR35337">
    <property type="entry name" value="SLR1478 PROTEIN"/>
    <property type="match status" value="1"/>
</dbReference>
<dbReference type="RefSeq" id="WP_188606185.1">
    <property type="nucleotide sequence ID" value="NZ_BMIC01000003.1"/>
</dbReference>
<proteinExistence type="predicted"/>
<dbReference type="InterPro" id="IPR002798">
    <property type="entry name" value="SpoIIM-like"/>
</dbReference>
<keyword evidence="1" id="KW-1133">Transmembrane helix</keyword>
<dbReference type="PANTHER" id="PTHR35337:SF1">
    <property type="entry name" value="SLR1478 PROTEIN"/>
    <property type="match status" value="1"/>
</dbReference>
<feature type="transmembrane region" description="Helical" evidence="1">
    <location>
        <begin position="262"/>
        <end position="284"/>
    </location>
</feature>
<keyword evidence="3" id="KW-1185">Reference proteome</keyword>
<sequence length="330" mass="37685">MREVAFIKQNKEKWLSFETAIFNNDFKDPDELASQYIHLINDLSYAQTYYPKSKVITYLNQLAAKAFQKIYKTKREDTNRIVEFWKTEVPLIVYEYRKYIYLAFAIFTLFTAIGAISAANDGEFVRSILGDQYVDMTLENIENGNPVAVYKSGSNWGSFIGITINNLRVGIISFVLGVFGGLGTVWVLFKNCIMLGSFQYFFYEKEVFWESVRGIWIHGSMEIFAIVIEAGAGLILGASILFPGTHSRFTSFKQGAKTGVKILISTFPFTFFAGFLEGFITRYSQEMPKFLSVGIILITLGAISYYYLIYPFLVRKRIQNQMLTFSPVLA</sequence>
<reference evidence="2 3" key="1">
    <citation type="journal article" date="2014" name="Int. J. Syst. Evol. Microbiol.">
        <title>Complete genome sequence of Corynebacterium casei LMG S-19264T (=DSM 44701T), isolated from a smear-ripened cheese.</title>
        <authorList>
            <consortium name="US DOE Joint Genome Institute (JGI-PGF)"/>
            <person name="Walter F."/>
            <person name="Albersmeier A."/>
            <person name="Kalinowski J."/>
            <person name="Ruckert C."/>
        </authorList>
    </citation>
    <scope>NUCLEOTIDE SEQUENCE [LARGE SCALE GENOMIC DNA]</scope>
    <source>
        <strain evidence="2 3">CGMCC 1.15295</strain>
    </source>
</reference>
<keyword evidence="1" id="KW-0812">Transmembrane</keyword>